<name>A0A538TNU1_UNCEI</name>
<keyword evidence="1" id="KW-0949">S-adenosyl-L-methionine</keyword>
<evidence type="ECO:0000313" key="6">
    <source>
        <dbReference type="Proteomes" id="UP000316609"/>
    </source>
</evidence>
<dbReference type="InterPro" id="IPR046470">
    <property type="entry name" value="SAM_HAT_C"/>
</dbReference>
<feature type="domain" description="S-adenosyl-l-methionine hydroxide adenosyltransferase C-terminal" evidence="4">
    <location>
        <begin position="241"/>
        <end position="328"/>
    </location>
</feature>
<evidence type="ECO:0000259" key="3">
    <source>
        <dbReference type="Pfam" id="PF01887"/>
    </source>
</evidence>
<accession>A0A538TNU1</accession>
<evidence type="ECO:0000313" key="5">
    <source>
        <dbReference type="EMBL" id="TMQ65275.1"/>
    </source>
</evidence>
<comment type="similarity">
    <text evidence="2">Belongs to the SAM hydrolase / SAM-dependent halogenase family.</text>
</comment>
<dbReference type="SUPFAM" id="SSF101852">
    <property type="entry name" value="Bacterial fluorinating enzyme, C-terminal domain"/>
    <property type="match status" value="1"/>
</dbReference>
<evidence type="ECO:0000256" key="1">
    <source>
        <dbReference type="ARBA" id="ARBA00022691"/>
    </source>
</evidence>
<dbReference type="PANTHER" id="PTHR35092">
    <property type="entry name" value="CHLORINASE MJ1651"/>
    <property type="match status" value="1"/>
</dbReference>
<protein>
    <submittedName>
        <fullName evidence="5">SAM-dependent chlorinase/fluorinase</fullName>
    </submittedName>
</protein>
<comment type="caution">
    <text evidence="5">The sequence shown here is derived from an EMBL/GenBank/DDBJ whole genome shotgun (WGS) entry which is preliminary data.</text>
</comment>
<evidence type="ECO:0000259" key="4">
    <source>
        <dbReference type="Pfam" id="PF20257"/>
    </source>
</evidence>
<dbReference type="Pfam" id="PF01887">
    <property type="entry name" value="SAM_HAT_N"/>
    <property type="match status" value="1"/>
</dbReference>
<sequence length="334" mass="35976">MRPVHGARPDPAGGARRFFGVLHGRLLRLPEAGGWQDSRPRLQSGAFYHQGRAPERIRWTRAITEADAMARPIITFTSDFGSDDWFVGVVHGVLYGICPEARVVDLAHQIPPGHVAHAAFVLEAAAPDFPPETVHLAVVDPGVGTGRRALAARAHGQWFVGPDNGLLEWAACDPKAEFRSLTEERYFRQPVSRTFHGRDVFAPVAAHLARGEPFERLGQAIRDPVRLTGSVVRRVDGTLAGRVMLVDRFGNALTNLTEGDLTDAFPTLPETHLEVVVAGRVVSGLARSYGDSPVGTLLALVGSSGRLEIAQVGGNAAERLGLGEGDPVAVRARR</sequence>
<dbReference type="InterPro" id="IPR023227">
    <property type="entry name" value="SAM_OH_AdoTrfase_C_sf"/>
</dbReference>
<organism evidence="5 6">
    <name type="scientific">Eiseniibacteriota bacterium</name>
    <dbReference type="NCBI Taxonomy" id="2212470"/>
    <lineage>
        <taxon>Bacteria</taxon>
        <taxon>Candidatus Eiseniibacteriota</taxon>
    </lineage>
</organism>
<dbReference type="Proteomes" id="UP000316609">
    <property type="component" value="Unassembled WGS sequence"/>
</dbReference>
<dbReference type="EMBL" id="VBOY01000073">
    <property type="protein sequence ID" value="TMQ65275.1"/>
    <property type="molecule type" value="Genomic_DNA"/>
</dbReference>
<dbReference type="PANTHER" id="PTHR35092:SF1">
    <property type="entry name" value="CHLORINASE MJ1651"/>
    <property type="match status" value="1"/>
</dbReference>
<dbReference type="AlphaFoldDB" id="A0A538TNU1"/>
<evidence type="ECO:0000256" key="2">
    <source>
        <dbReference type="ARBA" id="ARBA00024035"/>
    </source>
</evidence>
<proteinExistence type="inferred from homology"/>
<dbReference type="Pfam" id="PF20257">
    <property type="entry name" value="SAM_HAT_C"/>
    <property type="match status" value="1"/>
</dbReference>
<dbReference type="Gene3D" id="2.40.30.90">
    <property type="entry name" value="Bacterial fluorinating enzyme like"/>
    <property type="match status" value="1"/>
</dbReference>
<dbReference type="InterPro" id="IPR023228">
    <property type="entry name" value="SAM_OH_AdoTrfase_N_sf"/>
</dbReference>
<reference evidence="5 6" key="1">
    <citation type="journal article" date="2019" name="Nat. Microbiol.">
        <title>Mediterranean grassland soil C-N compound turnover is dependent on rainfall and depth, and is mediated by genomically divergent microorganisms.</title>
        <authorList>
            <person name="Diamond S."/>
            <person name="Andeer P.F."/>
            <person name="Li Z."/>
            <person name="Crits-Christoph A."/>
            <person name="Burstein D."/>
            <person name="Anantharaman K."/>
            <person name="Lane K.R."/>
            <person name="Thomas B.C."/>
            <person name="Pan C."/>
            <person name="Northen T.R."/>
            <person name="Banfield J.F."/>
        </authorList>
    </citation>
    <scope>NUCLEOTIDE SEQUENCE [LARGE SCALE GENOMIC DNA]</scope>
    <source>
        <strain evidence="5">WS_8</strain>
    </source>
</reference>
<dbReference type="InterPro" id="IPR002747">
    <property type="entry name" value="SAM_OH_AdoTrfase"/>
</dbReference>
<dbReference type="SUPFAM" id="SSF102522">
    <property type="entry name" value="Bacterial fluorinating enzyme, N-terminal domain"/>
    <property type="match status" value="1"/>
</dbReference>
<gene>
    <name evidence="5" type="ORF">E6K78_08060</name>
</gene>
<dbReference type="InterPro" id="IPR046469">
    <property type="entry name" value="SAM_HAT_N"/>
</dbReference>
<dbReference type="Gene3D" id="3.40.50.10790">
    <property type="entry name" value="S-adenosyl-l-methionine hydroxide adenosyltransferase, N-terminal"/>
    <property type="match status" value="1"/>
</dbReference>
<feature type="domain" description="S-adenosyl-l-methionine hydroxide adenosyltransferase N-terminal" evidence="3">
    <location>
        <begin position="74"/>
        <end position="218"/>
    </location>
</feature>